<dbReference type="STRING" id="486698.AWC22_06520"/>
<proteinExistence type="predicted"/>
<dbReference type="EMBL" id="LQPQ01000246">
    <property type="protein sequence ID" value="ORW58292.1"/>
    <property type="molecule type" value="Genomic_DNA"/>
</dbReference>
<reference evidence="1 2" key="1">
    <citation type="submission" date="2016-01" db="EMBL/GenBank/DDBJ databases">
        <title>The new phylogeny of the genus Mycobacterium.</title>
        <authorList>
            <person name="Tarcisio F."/>
            <person name="Conor M."/>
            <person name="Antonella G."/>
            <person name="Elisabetta G."/>
            <person name="Giulia F.S."/>
            <person name="Sara T."/>
            <person name="Anna F."/>
            <person name="Clotilde B."/>
            <person name="Roberto B."/>
            <person name="Veronica D.S."/>
            <person name="Fabio R."/>
            <person name="Monica P."/>
            <person name="Olivier J."/>
            <person name="Enrico T."/>
            <person name="Nicola S."/>
        </authorList>
    </citation>
    <scope>NUCLEOTIDE SEQUENCE [LARGE SCALE GENOMIC DNA]</scope>
    <source>
        <strain evidence="1 2">DSM 45176</strain>
    </source>
</reference>
<dbReference type="OrthoDB" id="4144896at2"/>
<comment type="caution">
    <text evidence="1">The sequence shown here is derived from an EMBL/GenBank/DDBJ whole genome shotgun (WGS) entry which is preliminary data.</text>
</comment>
<accession>A0A1X2B3Y6</accession>
<evidence type="ECO:0000313" key="2">
    <source>
        <dbReference type="Proteomes" id="UP000193087"/>
    </source>
</evidence>
<gene>
    <name evidence="1" type="ORF">AWC22_06520</name>
</gene>
<evidence type="ECO:0000313" key="1">
    <source>
        <dbReference type="EMBL" id="ORW58292.1"/>
    </source>
</evidence>
<dbReference type="RefSeq" id="WP_085253329.1">
    <property type="nucleotide sequence ID" value="NZ_CAJMWJ010000004.1"/>
</dbReference>
<protein>
    <submittedName>
        <fullName evidence="1">Uncharacterized protein</fullName>
    </submittedName>
</protein>
<dbReference type="AlphaFoldDB" id="A0A1X2B3Y6"/>
<sequence length="165" mass="18436">MGKSNADMLALARELPIPVPWDRNVFIDNVARQRGRPIRLVAADTAAFTDGPCGLWVIYDDEDVILHEAGTSDYHIDQIVCHEIGHMVLEHDKGSRGSASTTRYAQLCSTYLGDLDPSFVQAMLGRSDYGSEQEREAEMFASALVMAAAEAAERRSMLRRVFFRR</sequence>
<organism evidence="1 2">
    <name type="scientific">Mycobacterium riyadhense</name>
    <dbReference type="NCBI Taxonomy" id="486698"/>
    <lineage>
        <taxon>Bacteria</taxon>
        <taxon>Bacillati</taxon>
        <taxon>Actinomycetota</taxon>
        <taxon>Actinomycetes</taxon>
        <taxon>Mycobacteriales</taxon>
        <taxon>Mycobacteriaceae</taxon>
        <taxon>Mycobacterium</taxon>
    </lineage>
</organism>
<dbReference type="GeneID" id="93497783"/>
<name>A0A1X2B3Y6_9MYCO</name>
<keyword evidence="2" id="KW-1185">Reference proteome</keyword>
<dbReference type="Proteomes" id="UP000193087">
    <property type="component" value="Unassembled WGS sequence"/>
</dbReference>